<dbReference type="Proteomes" id="UP000799778">
    <property type="component" value="Unassembled WGS sequence"/>
</dbReference>
<dbReference type="InterPro" id="IPR053037">
    <property type="entry name" value="Pericyclase_pydY-like"/>
</dbReference>
<dbReference type="OrthoDB" id="425354at2759"/>
<dbReference type="RefSeq" id="XP_033381896.1">
    <property type="nucleotide sequence ID" value="XM_033534010.1"/>
</dbReference>
<protein>
    <recommendedName>
        <fullName evidence="3">LCCL domain-containing protein</fullName>
    </recommendedName>
</protein>
<dbReference type="PANTHER" id="PTHR38115:SF1">
    <property type="entry name" value="LIPOCALIN-LIKE DOMAIN-CONTAINING PROTEIN"/>
    <property type="match status" value="1"/>
</dbReference>
<proteinExistence type="predicted"/>
<sequence>MAAPSTVNINNLDGKWVIETKISDPIDPVLSLQGISWLTRRAVTLATVHQHLSTTTDAESGARKITIEQFATGGLKGTTETRIFNWTYKDHSDWLFGDVRGKTRTNSLAAIRAENAGNPVLKEDAEYLVTGWLEENQGEGGVIESYVENDKAGWTGWQVWGFAEQEVAGKKERWFVRRFVVRKGDKAVRVRLCYSWEGELEK</sequence>
<keyword evidence="2" id="KW-1185">Reference proteome</keyword>
<evidence type="ECO:0000313" key="2">
    <source>
        <dbReference type="Proteomes" id="UP000799778"/>
    </source>
</evidence>
<reference evidence="1" key="1">
    <citation type="journal article" date="2020" name="Stud. Mycol.">
        <title>101 Dothideomycetes genomes: a test case for predicting lifestyles and emergence of pathogens.</title>
        <authorList>
            <person name="Haridas S."/>
            <person name="Albert R."/>
            <person name="Binder M."/>
            <person name="Bloem J."/>
            <person name="Labutti K."/>
            <person name="Salamov A."/>
            <person name="Andreopoulos B."/>
            <person name="Baker S."/>
            <person name="Barry K."/>
            <person name="Bills G."/>
            <person name="Bluhm B."/>
            <person name="Cannon C."/>
            <person name="Castanera R."/>
            <person name="Culley D."/>
            <person name="Daum C."/>
            <person name="Ezra D."/>
            <person name="Gonzalez J."/>
            <person name="Henrissat B."/>
            <person name="Kuo A."/>
            <person name="Liang C."/>
            <person name="Lipzen A."/>
            <person name="Lutzoni F."/>
            <person name="Magnuson J."/>
            <person name="Mondo S."/>
            <person name="Nolan M."/>
            <person name="Ohm R."/>
            <person name="Pangilinan J."/>
            <person name="Park H.-J."/>
            <person name="Ramirez L."/>
            <person name="Alfaro M."/>
            <person name="Sun H."/>
            <person name="Tritt A."/>
            <person name="Yoshinaga Y."/>
            <person name="Zwiers L.-H."/>
            <person name="Turgeon B."/>
            <person name="Goodwin S."/>
            <person name="Spatafora J."/>
            <person name="Crous P."/>
            <person name="Grigoriev I."/>
        </authorList>
    </citation>
    <scope>NUCLEOTIDE SEQUENCE</scope>
    <source>
        <strain evidence="1">CBS 175.79</strain>
    </source>
</reference>
<name>A0A6A5XL74_9PLEO</name>
<evidence type="ECO:0000313" key="1">
    <source>
        <dbReference type="EMBL" id="KAF2013557.1"/>
    </source>
</evidence>
<evidence type="ECO:0008006" key="3">
    <source>
        <dbReference type="Google" id="ProtNLM"/>
    </source>
</evidence>
<organism evidence="1 2">
    <name type="scientific">Aaosphaeria arxii CBS 175.79</name>
    <dbReference type="NCBI Taxonomy" id="1450172"/>
    <lineage>
        <taxon>Eukaryota</taxon>
        <taxon>Fungi</taxon>
        <taxon>Dikarya</taxon>
        <taxon>Ascomycota</taxon>
        <taxon>Pezizomycotina</taxon>
        <taxon>Dothideomycetes</taxon>
        <taxon>Pleosporomycetidae</taxon>
        <taxon>Pleosporales</taxon>
        <taxon>Pleosporales incertae sedis</taxon>
        <taxon>Aaosphaeria</taxon>
    </lineage>
</organism>
<dbReference type="PANTHER" id="PTHR38115">
    <property type="entry name" value="LIPOCALIN-LIKE DOMAIN-CONTAINING PROTEIN"/>
    <property type="match status" value="1"/>
</dbReference>
<accession>A0A6A5XL74</accession>
<gene>
    <name evidence="1" type="ORF">BU24DRAFT_494010</name>
</gene>
<dbReference type="AlphaFoldDB" id="A0A6A5XL74"/>
<dbReference type="GeneID" id="54291407"/>
<dbReference type="EMBL" id="ML978071">
    <property type="protein sequence ID" value="KAF2013557.1"/>
    <property type="molecule type" value="Genomic_DNA"/>
</dbReference>